<dbReference type="AlphaFoldDB" id="A0A0F2MK70"/>
<evidence type="ECO:0000256" key="5">
    <source>
        <dbReference type="ARBA" id="ARBA00023125"/>
    </source>
</evidence>
<evidence type="ECO:0000256" key="4">
    <source>
        <dbReference type="ARBA" id="ARBA00023015"/>
    </source>
</evidence>
<dbReference type="VEuPathDB" id="FungiDB:SPSK_06024"/>
<dbReference type="GO" id="GO:0045944">
    <property type="term" value="P:positive regulation of transcription by RNA polymerase II"/>
    <property type="evidence" value="ECO:0007669"/>
    <property type="project" value="TreeGrafter"/>
</dbReference>
<protein>
    <recommendedName>
        <fullName evidence="8">Zn(2)-C6 fungal-type domain-containing protein</fullName>
    </recommendedName>
</protein>
<dbReference type="InterPro" id="IPR036864">
    <property type="entry name" value="Zn2-C6_fun-type_DNA-bd_sf"/>
</dbReference>
<organism evidence="9 10">
    <name type="scientific">Sporothrix schenckii 1099-18</name>
    <dbReference type="NCBI Taxonomy" id="1397361"/>
    <lineage>
        <taxon>Eukaryota</taxon>
        <taxon>Fungi</taxon>
        <taxon>Dikarya</taxon>
        <taxon>Ascomycota</taxon>
        <taxon>Pezizomycotina</taxon>
        <taxon>Sordariomycetes</taxon>
        <taxon>Sordariomycetidae</taxon>
        <taxon>Ophiostomatales</taxon>
        <taxon>Ophiostomataceae</taxon>
        <taxon>Sporothrix</taxon>
    </lineage>
</organism>
<dbReference type="SMART" id="SM00066">
    <property type="entry name" value="GAL4"/>
    <property type="match status" value="1"/>
</dbReference>
<comment type="caution">
    <text evidence="9">The sequence shown here is derived from an EMBL/GenBank/DDBJ whole genome shotgun (WGS) entry which is preliminary data.</text>
</comment>
<keyword evidence="3" id="KW-0862">Zinc</keyword>
<dbReference type="Proteomes" id="UP000033710">
    <property type="component" value="Unassembled WGS sequence"/>
</dbReference>
<comment type="subcellular location">
    <subcellularLocation>
        <location evidence="1">Nucleus</location>
    </subcellularLocation>
</comment>
<dbReference type="PROSITE" id="PS50048">
    <property type="entry name" value="ZN2_CY6_FUNGAL_2"/>
    <property type="match status" value="1"/>
</dbReference>
<evidence type="ECO:0000256" key="7">
    <source>
        <dbReference type="ARBA" id="ARBA00023242"/>
    </source>
</evidence>
<dbReference type="OrthoDB" id="189997at2759"/>
<dbReference type="EMBL" id="AXCR01000001">
    <property type="protein sequence ID" value="KJR89240.1"/>
    <property type="molecule type" value="Genomic_DNA"/>
</dbReference>
<evidence type="ECO:0000256" key="2">
    <source>
        <dbReference type="ARBA" id="ARBA00022723"/>
    </source>
</evidence>
<evidence type="ECO:0000313" key="10">
    <source>
        <dbReference type="Proteomes" id="UP000033710"/>
    </source>
</evidence>
<dbReference type="InterPro" id="IPR001138">
    <property type="entry name" value="Zn2Cys6_DnaBD"/>
</dbReference>
<evidence type="ECO:0000256" key="6">
    <source>
        <dbReference type="ARBA" id="ARBA00023163"/>
    </source>
</evidence>
<name>A0A0F2MK70_SPOSC</name>
<evidence type="ECO:0000256" key="1">
    <source>
        <dbReference type="ARBA" id="ARBA00004123"/>
    </source>
</evidence>
<gene>
    <name evidence="9" type="ORF">SPSK_06024</name>
</gene>
<evidence type="ECO:0000256" key="3">
    <source>
        <dbReference type="ARBA" id="ARBA00022833"/>
    </source>
</evidence>
<keyword evidence="2" id="KW-0479">Metal-binding</keyword>
<reference evidence="9 10" key="1">
    <citation type="journal article" date="2014" name="BMC Genomics">
        <title>Comparative genomics of the major fungal agents of human and animal Sporotrichosis: Sporothrix schenckii and Sporothrix brasiliensis.</title>
        <authorList>
            <person name="Teixeira M.M."/>
            <person name="de Almeida L.G."/>
            <person name="Kubitschek-Barreira P."/>
            <person name="Alves F.L."/>
            <person name="Kioshima E.S."/>
            <person name="Abadio A.K."/>
            <person name="Fernandes L."/>
            <person name="Derengowski L.S."/>
            <person name="Ferreira K.S."/>
            <person name="Souza R.C."/>
            <person name="Ruiz J.C."/>
            <person name="de Andrade N.C."/>
            <person name="Paes H.C."/>
            <person name="Nicola A.M."/>
            <person name="Albuquerque P."/>
            <person name="Gerber A.L."/>
            <person name="Martins V.P."/>
            <person name="Peconick L.D."/>
            <person name="Neto A.V."/>
            <person name="Chaucanez C.B."/>
            <person name="Silva P.A."/>
            <person name="Cunha O.L."/>
            <person name="de Oliveira F.F."/>
            <person name="dos Santos T.C."/>
            <person name="Barros A.L."/>
            <person name="Soares M.A."/>
            <person name="de Oliveira L.M."/>
            <person name="Marini M.M."/>
            <person name="Villalobos-Duno H."/>
            <person name="Cunha M.M."/>
            <person name="de Hoog S."/>
            <person name="da Silveira J.F."/>
            <person name="Henrissat B."/>
            <person name="Nino-Vega G.A."/>
            <person name="Cisalpino P.S."/>
            <person name="Mora-Montes H.M."/>
            <person name="Almeida S.R."/>
            <person name="Stajich J.E."/>
            <person name="Lopes-Bezerra L.M."/>
            <person name="Vasconcelos A.T."/>
            <person name="Felipe M.S."/>
        </authorList>
    </citation>
    <scope>NUCLEOTIDE SEQUENCE [LARGE SCALE GENOMIC DNA]</scope>
    <source>
        <strain evidence="9 10">1099-18</strain>
    </source>
</reference>
<proteinExistence type="predicted"/>
<dbReference type="InterPro" id="IPR052202">
    <property type="entry name" value="Yeast_MetPath_Reg"/>
</dbReference>
<keyword evidence="7" id="KW-0539">Nucleus</keyword>
<dbReference type="GeneID" id="27668009"/>
<dbReference type="Gene3D" id="4.10.240.10">
    <property type="entry name" value="Zn(2)-C6 fungal-type DNA-binding domain"/>
    <property type="match status" value="1"/>
</dbReference>
<accession>A0A0F2MK70</accession>
<dbReference type="PROSITE" id="PS00463">
    <property type="entry name" value="ZN2_CY6_FUNGAL_1"/>
    <property type="match status" value="1"/>
</dbReference>
<evidence type="ECO:0000313" key="9">
    <source>
        <dbReference type="EMBL" id="KJR89240.1"/>
    </source>
</evidence>
<feature type="domain" description="Zn(2)-C6 fungal-type" evidence="8">
    <location>
        <begin position="6"/>
        <end position="36"/>
    </location>
</feature>
<dbReference type="PANTHER" id="PTHR47782:SF1">
    <property type="entry name" value="PYRIMIDINE PATHWAY REGULATORY PROTEIN 1"/>
    <property type="match status" value="1"/>
</dbReference>
<sequence length="708" mass="76031">MTAPQVCTRCRKRRIRCDLQLPACKNCRLADVECFFWDNALGQEVPCSYLHLLRQRVAGLKRDLEAVEARKASSAAAAAATATAVVPSPTVDLEGAVALTALADLSQGLQRGSAWLHPARGQGTESNRGYHLLVTPPLGADAVSDINSDGLSLASSLSSSAPVVPSHTSYLGPGSTARLAETVLHAAIDRHSVNGGNSLSLPRSLQQPKDADGAFQNVPLSLSSRSRNNVLGLGGTTAAGPPPTLSILHDPRKEAELHTLVPLATQRALLEHYSAVVGASSPCYDSLLPAEQEAALLQRAGSGSENPLKWASAHRGTAGAYATTAVFAVATALASRDLCPSACGGEGGRMAMLAMRFRDDVQALVGVEAENMTGLKSVKRMTTVKSKGTHENGTSTLHSLERTRWTATALATLALCDMIQPTSGQLWDLLGAAISVLADLREGYHLRHRAPEDDADFVRLERTMLRMEARMSLHFRRPSPFCDQYLLGRGSSFSGGGSRELEWQQLLSASFTPASSVVIDDLVVLRTCMQIRQHLEARPQIPDYLLESLIPVPLQVLAAPPLTRTRLADTTAAPPMSVQSATVYMALHPVVVFPDMILKGGQLSAPSRLFQIVAGAACVLLDEYARQNPRHRISSLWMSAERIVEAGIVWVLYVLAHQQYGLLDVGTAMRPILHVSSLLASFAARWKAGTAYVEPWETLVELMWGILG</sequence>
<dbReference type="KEGG" id="ssck:SPSK_06024"/>
<dbReference type="GO" id="GO:0043565">
    <property type="term" value="F:sequence-specific DNA binding"/>
    <property type="evidence" value="ECO:0007669"/>
    <property type="project" value="TreeGrafter"/>
</dbReference>
<keyword evidence="4" id="KW-0805">Transcription regulation</keyword>
<dbReference type="GO" id="GO:0005634">
    <property type="term" value="C:nucleus"/>
    <property type="evidence" value="ECO:0007669"/>
    <property type="project" value="UniProtKB-SubCell"/>
</dbReference>
<dbReference type="SUPFAM" id="SSF57701">
    <property type="entry name" value="Zn2/Cys6 DNA-binding domain"/>
    <property type="match status" value="1"/>
</dbReference>
<dbReference type="RefSeq" id="XP_016591916.1">
    <property type="nucleotide sequence ID" value="XM_016732732.1"/>
</dbReference>
<evidence type="ECO:0000259" key="8">
    <source>
        <dbReference type="PROSITE" id="PS50048"/>
    </source>
</evidence>
<dbReference type="GO" id="GO:0008270">
    <property type="term" value="F:zinc ion binding"/>
    <property type="evidence" value="ECO:0007669"/>
    <property type="project" value="InterPro"/>
</dbReference>
<dbReference type="Pfam" id="PF00172">
    <property type="entry name" value="Zn_clus"/>
    <property type="match status" value="1"/>
</dbReference>
<dbReference type="PANTHER" id="PTHR47782">
    <property type="entry name" value="ZN(II)2CYS6 TRANSCRIPTION FACTOR (EUROFUNG)-RELATED"/>
    <property type="match status" value="1"/>
</dbReference>
<dbReference type="GO" id="GO:0000981">
    <property type="term" value="F:DNA-binding transcription factor activity, RNA polymerase II-specific"/>
    <property type="evidence" value="ECO:0007669"/>
    <property type="project" value="InterPro"/>
</dbReference>
<dbReference type="CDD" id="cd00067">
    <property type="entry name" value="GAL4"/>
    <property type="match status" value="1"/>
</dbReference>
<keyword evidence="5" id="KW-0238">DNA-binding</keyword>
<reference evidence="9 10" key="2">
    <citation type="journal article" date="2015" name="Eukaryot. Cell">
        <title>Asexual propagation of a virulent clone complex in a human and feline outbreak of sporotrichosis.</title>
        <authorList>
            <person name="Teixeira Mde M."/>
            <person name="Rodrigues A.M."/>
            <person name="Tsui C.K."/>
            <person name="de Almeida L.G."/>
            <person name="Van Diepeningen A.D."/>
            <person name="van den Ende B.G."/>
            <person name="Fernandes G.F."/>
            <person name="Kano R."/>
            <person name="Hamelin R.C."/>
            <person name="Lopes-Bezerra L.M."/>
            <person name="Vasconcelos A.T."/>
            <person name="de Hoog S."/>
            <person name="de Camargo Z.P."/>
            <person name="Felipe M.S."/>
        </authorList>
    </citation>
    <scope>NUCLEOTIDE SEQUENCE [LARGE SCALE GENOMIC DNA]</scope>
    <source>
        <strain evidence="9 10">1099-18</strain>
    </source>
</reference>
<keyword evidence="6" id="KW-0804">Transcription</keyword>